<evidence type="ECO:0000256" key="1">
    <source>
        <dbReference type="SAM" id="MobiDB-lite"/>
    </source>
</evidence>
<feature type="compositionally biased region" description="Pro residues" evidence="1">
    <location>
        <begin position="1"/>
        <end position="21"/>
    </location>
</feature>
<protein>
    <submittedName>
        <fullName evidence="2">Uncharacterized protein</fullName>
    </submittedName>
</protein>
<reference evidence="2" key="1">
    <citation type="submission" date="2022-08" db="EMBL/GenBank/DDBJ databases">
        <authorList>
            <person name="Deng Y."/>
            <person name="Han X.-F."/>
            <person name="Zhang Y.-Q."/>
        </authorList>
    </citation>
    <scope>NUCLEOTIDE SEQUENCE</scope>
    <source>
        <strain evidence="2">CPCC 203386</strain>
    </source>
</reference>
<proteinExistence type="predicted"/>
<keyword evidence="3" id="KW-1185">Reference proteome</keyword>
<evidence type="ECO:0000313" key="2">
    <source>
        <dbReference type="EMBL" id="MCS5737285.1"/>
    </source>
</evidence>
<feature type="region of interest" description="Disordered" evidence="1">
    <location>
        <begin position="72"/>
        <end position="130"/>
    </location>
</feature>
<dbReference type="EMBL" id="JANLCJ010000569">
    <property type="protein sequence ID" value="MCS5737285.1"/>
    <property type="molecule type" value="Genomic_DNA"/>
</dbReference>
<sequence>SVAVAPAPPKAPVTPTAPPAPTAITTAPANSAINVAANQVAPNTPVQVGNVTTTAGAIAAVDPTAQISMPINSVFSAAPRSNHNDRSNGSHSEGHNGRGAENAHSHAFGGHGYGHDNSKSEGFGGHSHFH</sequence>
<feature type="non-terminal residue" evidence="2">
    <location>
        <position position="1"/>
    </location>
</feature>
<evidence type="ECO:0000313" key="3">
    <source>
        <dbReference type="Proteomes" id="UP001165586"/>
    </source>
</evidence>
<gene>
    <name evidence="2" type="ORF">N1032_26500</name>
</gene>
<comment type="caution">
    <text evidence="2">The sequence shown here is derived from an EMBL/GenBank/DDBJ whole genome shotgun (WGS) entry which is preliminary data.</text>
</comment>
<organism evidence="2 3">
    <name type="scientific">Herbiconiux daphne</name>
    <dbReference type="NCBI Taxonomy" id="2970914"/>
    <lineage>
        <taxon>Bacteria</taxon>
        <taxon>Bacillati</taxon>
        <taxon>Actinomycetota</taxon>
        <taxon>Actinomycetes</taxon>
        <taxon>Micrococcales</taxon>
        <taxon>Microbacteriaceae</taxon>
        <taxon>Herbiconiux</taxon>
    </lineage>
</organism>
<dbReference type="Proteomes" id="UP001165586">
    <property type="component" value="Unassembled WGS sequence"/>
</dbReference>
<feature type="compositionally biased region" description="Basic and acidic residues" evidence="1">
    <location>
        <begin position="82"/>
        <end position="104"/>
    </location>
</feature>
<feature type="region of interest" description="Disordered" evidence="1">
    <location>
        <begin position="1"/>
        <end position="25"/>
    </location>
</feature>
<feature type="compositionally biased region" description="Polar residues" evidence="1">
    <location>
        <begin position="72"/>
        <end position="81"/>
    </location>
</feature>
<name>A0ABT2HBG1_9MICO</name>
<accession>A0ABT2HBG1</accession>